<feature type="compositionally biased region" description="Low complexity" evidence="9">
    <location>
        <begin position="732"/>
        <end position="741"/>
    </location>
</feature>
<feature type="region of interest" description="Disordered" evidence="9">
    <location>
        <begin position="2080"/>
        <end position="2110"/>
    </location>
</feature>
<accession>A0A8J9UYL3</accession>
<feature type="region of interest" description="Disordered" evidence="9">
    <location>
        <begin position="871"/>
        <end position="1155"/>
    </location>
</feature>
<dbReference type="EMBL" id="OV170226">
    <property type="protein sequence ID" value="CAH0727159.1"/>
    <property type="molecule type" value="Genomic_DNA"/>
</dbReference>
<evidence type="ECO:0000256" key="9">
    <source>
        <dbReference type="SAM" id="MobiDB-lite"/>
    </source>
</evidence>
<reference evidence="12" key="1">
    <citation type="submission" date="2021-12" db="EMBL/GenBank/DDBJ databases">
        <authorList>
            <person name="Martin H S."/>
        </authorList>
    </citation>
    <scope>NUCLEOTIDE SEQUENCE</scope>
</reference>
<dbReference type="GO" id="GO:0005634">
    <property type="term" value="C:nucleus"/>
    <property type="evidence" value="ECO:0007669"/>
    <property type="project" value="UniProtKB-SubCell"/>
</dbReference>
<feature type="compositionally biased region" description="Basic and acidic residues" evidence="9">
    <location>
        <begin position="491"/>
        <end position="504"/>
    </location>
</feature>
<feature type="non-terminal residue" evidence="12">
    <location>
        <position position="2110"/>
    </location>
</feature>
<keyword evidence="6" id="KW-0067">ATP-binding</keyword>
<dbReference type="SUPFAM" id="SSF52540">
    <property type="entry name" value="P-loop containing nucleoside triphosphate hydrolases"/>
    <property type="match status" value="2"/>
</dbReference>
<comment type="similarity">
    <text evidence="2">Belongs to the SNF2/RAD54 helicase family.</text>
</comment>
<keyword evidence="8" id="KW-0539">Nucleus</keyword>
<dbReference type="Gene3D" id="3.40.50.10810">
    <property type="entry name" value="Tandem AAA-ATPase domain"/>
    <property type="match status" value="1"/>
</dbReference>
<evidence type="ECO:0000256" key="6">
    <source>
        <dbReference type="ARBA" id="ARBA00022840"/>
    </source>
</evidence>
<dbReference type="SMART" id="SM00490">
    <property type="entry name" value="HELICc"/>
    <property type="match status" value="1"/>
</dbReference>
<dbReference type="Proteomes" id="UP000838878">
    <property type="component" value="Chromosome 6"/>
</dbReference>
<evidence type="ECO:0000256" key="2">
    <source>
        <dbReference type="ARBA" id="ARBA00007025"/>
    </source>
</evidence>
<dbReference type="OrthoDB" id="9900844at2759"/>
<feature type="compositionally biased region" description="Basic and acidic residues" evidence="9">
    <location>
        <begin position="745"/>
        <end position="758"/>
    </location>
</feature>
<dbReference type="SMART" id="SM00487">
    <property type="entry name" value="DEXDc"/>
    <property type="match status" value="1"/>
</dbReference>
<dbReference type="GO" id="GO:0003677">
    <property type="term" value="F:DNA binding"/>
    <property type="evidence" value="ECO:0007669"/>
    <property type="project" value="UniProtKB-KW"/>
</dbReference>
<dbReference type="CDD" id="cd18793">
    <property type="entry name" value="SF2_C_SNF"/>
    <property type="match status" value="1"/>
</dbReference>
<feature type="compositionally biased region" description="Basic residues" evidence="9">
    <location>
        <begin position="1597"/>
        <end position="1609"/>
    </location>
</feature>
<feature type="compositionally biased region" description="Low complexity" evidence="9">
    <location>
        <begin position="974"/>
        <end position="983"/>
    </location>
</feature>
<dbReference type="InterPro" id="IPR027417">
    <property type="entry name" value="P-loop_NTPase"/>
</dbReference>
<dbReference type="InterPro" id="IPR044574">
    <property type="entry name" value="ARIP4-like"/>
</dbReference>
<protein>
    <recommendedName>
        <fullName evidence="14">Transcriptional regulator ATRX homolog</fullName>
    </recommendedName>
</protein>
<feature type="compositionally biased region" description="Low complexity" evidence="9">
    <location>
        <begin position="942"/>
        <end position="951"/>
    </location>
</feature>
<feature type="compositionally biased region" description="Basic and acidic residues" evidence="9">
    <location>
        <begin position="1146"/>
        <end position="1155"/>
    </location>
</feature>
<feature type="compositionally biased region" description="Polar residues" evidence="9">
    <location>
        <begin position="848"/>
        <end position="859"/>
    </location>
</feature>
<dbReference type="InterPro" id="IPR014001">
    <property type="entry name" value="Helicase_ATP-bd"/>
</dbReference>
<evidence type="ECO:0000259" key="11">
    <source>
        <dbReference type="PROSITE" id="PS51194"/>
    </source>
</evidence>
<feature type="compositionally biased region" description="Basic residues" evidence="9">
    <location>
        <begin position="928"/>
        <end position="940"/>
    </location>
</feature>
<feature type="region of interest" description="Disordered" evidence="9">
    <location>
        <begin position="200"/>
        <end position="274"/>
    </location>
</feature>
<feature type="compositionally biased region" description="Basic and acidic residues" evidence="9">
    <location>
        <begin position="218"/>
        <end position="236"/>
    </location>
</feature>
<feature type="region of interest" description="Disordered" evidence="9">
    <location>
        <begin position="828"/>
        <end position="859"/>
    </location>
</feature>
<dbReference type="PANTHER" id="PTHR45797">
    <property type="entry name" value="RAD54-LIKE"/>
    <property type="match status" value="1"/>
</dbReference>
<dbReference type="PANTHER" id="PTHR45797:SF3">
    <property type="entry name" value="TRANSCRIPTIONAL REGULATOR ATRX HOMOLOG"/>
    <property type="match status" value="1"/>
</dbReference>
<evidence type="ECO:0000256" key="3">
    <source>
        <dbReference type="ARBA" id="ARBA00022741"/>
    </source>
</evidence>
<feature type="compositionally biased region" description="Basic and acidic residues" evidence="9">
    <location>
        <begin position="201"/>
        <end position="211"/>
    </location>
</feature>
<feature type="domain" description="Helicase C-terminal" evidence="11">
    <location>
        <begin position="1672"/>
        <end position="1850"/>
    </location>
</feature>
<keyword evidence="3" id="KW-0547">Nucleotide-binding</keyword>
<gene>
    <name evidence="12" type="ORF">BINO364_LOCUS12535</name>
</gene>
<dbReference type="GO" id="GO:0005524">
    <property type="term" value="F:ATP binding"/>
    <property type="evidence" value="ECO:0007669"/>
    <property type="project" value="UniProtKB-KW"/>
</dbReference>
<keyword evidence="7" id="KW-0238">DNA-binding</keyword>
<dbReference type="Pfam" id="PF00176">
    <property type="entry name" value="SNF2-rel_dom"/>
    <property type="match status" value="1"/>
</dbReference>
<dbReference type="Gene3D" id="3.40.50.300">
    <property type="entry name" value="P-loop containing nucleotide triphosphate hydrolases"/>
    <property type="match status" value="1"/>
</dbReference>
<name>A0A8J9UYL3_9NEOP</name>
<dbReference type="Pfam" id="PF00271">
    <property type="entry name" value="Helicase_C"/>
    <property type="match status" value="1"/>
</dbReference>
<evidence type="ECO:0000256" key="4">
    <source>
        <dbReference type="ARBA" id="ARBA00022801"/>
    </source>
</evidence>
<evidence type="ECO:0000256" key="1">
    <source>
        <dbReference type="ARBA" id="ARBA00004123"/>
    </source>
</evidence>
<evidence type="ECO:0000256" key="8">
    <source>
        <dbReference type="ARBA" id="ARBA00023242"/>
    </source>
</evidence>
<dbReference type="InterPro" id="IPR049730">
    <property type="entry name" value="SNF2/RAD54-like_C"/>
</dbReference>
<dbReference type="PROSITE" id="PS51194">
    <property type="entry name" value="HELICASE_CTER"/>
    <property type="match status" value="1"/>
</dbReference>
<feature type="compositionally biased region" description="Basic and acidic residues" evidence="9">
    <location>
        <begin position="1058"/>
        <end position="1070"/>
    </location>
</feature>
<feature type="region of interest" description="Disordered" evidence="9">
    <location>
        <begin position="423"/>
        <end position="453"/>
    </location>
</feature>
<feature type="region of interest" description="Disordered" evidence="9">
    <location>
        <begin position="1552"/>
        <end position="1634"/>
    </location>
</feature>
<keyword evidence="13" id="KW-1185">Reference proteome</keyword>
<comment type="subcellular location">
    <subcellularLocation>
        <location evidence="1">Nucleus</location>
    </subcellularLocation>
</comment>
<feature type="compositionally biased region" description="Acidic residues" evidence="9">
    <location>
        <begin position="1558"/>
        <end position="1585"/>
    </location>
</feature>
<dbReference type="GO" id="GO:0004386">
    <property type="term" value="F:helicase activity"/>
    <property type="evidence" value="ECO:0007669"/>
    <property type="project" value="UniProtKB-KW"/>
</dbReference>
<dbReference type="GO" id="GO:0016887">
    <property type="term" value="F:ATP hydrolysis activity"/>
    <property type="evidence" value="ECO:0007669"/>
    <property type="project" value="InterPro"/>
</dbReference>
<dbReference type="InterPro" id="IPR038718">
    <property type="entry name" value="SNF2-like_sf"/>
</dbReference>
<dbReference type="InterPro" id="IPR000330">
    <property type="entry name" value="SNF2_N"/>
</dbReference>
<evidence type="ECO:0000256" key="7">
    <source>
        <dbReference type="ARBA" id="ARBA00023125"/>
    </source>
</evidence>
<feature type="compositionally biased region" description="Basic and acidic residues" evidence="9">
    <location>
        <begin position="263"/>
        <end position="272"/>
    </location>
</feature>
<evidence type="ECO:0000259" key="10">
    <source>
        <dbReference type="PROSITE" id="PS51192"/>
    </source>
</evidence>
<evidence type="ECO:0000256" key="5">
    <source>
        <dbReference type="ARBA" id="ARBA00022806"/>
    </source>
</evidence>
<feature type="region of interest" description="Disordered" evidence="9">
    <location>
        <begin position="489"/>
        <end position="539"/>
    </location>
</feature>
<evidence type="ECO:0008006" key="14">
    <source>
        <dbReference type="Google" id="ProtNLM"/>
    </source>
</evidence>
<sequence>MADAVPVCDVLLEAMEYLSKLGSNLRVRSENFKQKKLRKDKLRNTHAVQKAANKVLLICELSKKSILNVEAGVKQILTQIDASQGSTSRKTKDIISNTNQDESNYFEYESKKLRIRRKVNLKHFTSVKVLAKAMPLSMQDKYPLYYNCKLYQTRKEKQKKNSKEESTHDILEDSFNDNQTSVSSCNLIEKDVDELSTTTNKMEKKHEDHQLPDTSAGEQRDKSKKKEILQKSPDIKKSKKFRHIKIMDSTDSDSDARQNVQSNEKECGDKPDAPMTVCEIVPNKEANIDKEGEDSLHCSNKDGSSCDEDSQVHILSKDTFDGMSGQSANCETIAKHSSGKLLNVEYEQEQQEAATTPEVIIEKKDYPSIATKECERDVDIEKKKILISHSEKLESNEMIDKGKCNDNEEPKLLIDPNTVISDASNTSTICKGTENEKGPDFDNDNSQGSTDSRPFIKCVNINKLLREDKIPKKKEQSFIEILDSDTDEETKDVIKKSKHKENDKHRSKLKNRHKLSKNHAKPLHKTRRTSSESSKTDDEDYWKQKRKEVKEFKPKSFKIVIARKYELTEKFLHEQNLKRITRYGSIICELSLQNDKEEGLNIPVEKQSLQIIETNKSLPSKDINVVKNALLNDSDSDCDKETEKANKIKKVLLDESDTENVEVTENQNPQLSNTEIIDEPSNVACSENNNQENIPINNKSKILDEQGTDNIEEETNMIDNGTIKIKEGTIKNNNEQVTNNNKLGTDNKEQGTEEKDNNNDNSSDTNEANKSTTNSKRKRRSSSPLPSSKRKRIMESMHAKKMLLNCSSSSETEDEQLKNVLNEIRDSLLKGGSDEEDETIKRDDSDDISSNVCKGNTTEDSNHCITECDSLSKDSDSQVEENNEVNSNSSSRKMGRSKSKPPGSSSQNTDTQESFDKEIDGLTDLKTLTKKHRRRRRRRSTSTDCTQSSSSRSKKKMPKTPQISEEGFLKAESSSDAASLADSDVGEEVEIPAVSLSGLNGDSLDHLAKDDLLEESMSSSSHEKSSGDIKKEEESEEENVKLRRRKANAISSDSEAGGSRKKDRDVRLSDFEDSDVDSEPAKKSKRKKKGSESDDSVASSGDGSKKKRRRIKNIDDSEEASGSESETEGRNKHGRKNIRKVMGKNQLEEATKKAAREEKERIARIAERQKLYNNLQFDESGKPDEVVLDKVVLDFDPETKEPLIEVDKGLVKKLKPHQANGIKFMWDACFESVKRIKKDKGSGCILAHCMGLGKTLQVVSLTHTLLTHSALTRVHRVLVVCPLSTVLNWVNEFRIWLKHAHADFDVDVYELSRHKQNSERAWQLQQWFSGGGVCVLGYEMFRNLSADNNKKFKKKMLKSFQESLVDPGPDLVVCDEGHLLKNEKTSLSQAMNRVKTLRRIVLTGTPLQNNLKEYYCMVQFVKPNLLGKYNEYLNRFVNPITNGQYTDSTEHDIRVMKRRSHVLHKMLDGAVQRRDYGVLAPFLPPKHEYVLFITLTEVQIKLYQHYLDNYSRRPLAGKSSGFLFPDFQSLQRIWTHPLVLKYNSERYEIMQQKKREREEEDSEGSLADFIDDNSTPDESSTEESSDSLSDMSDDSRKKSKKKKSAKKSKAKESKVAPRRGTRANPIEVEDDDDVVLDEGGKAENPTEWWMPLVPEEELDDLRHSHKLVLLFDILRQCETIGDKLLVFSQSLYSLDLIEHFLGKVDEATQEGRVDEKLNSHVGSWSPGIDYFRLDGSTSCENRSIWCKNFNKEDNPRARLFLISTRAGGLGINLVAANRVVIFDVSWNPSHDVQSIFRVYRFGQKKPCYVYRFLAMGTMEEKIYERQVTKQAISKRVIDEQQIDRHYAENDLAELYKFEPHPPSPRELPPLPKDRLFAEMLKEHEAQIYKYHEHDSLLENKEEETLTEEERKAAWEDFENEKTRPPPAPFSAYMHNGMMPGLLQQQSQLAYATLAALLQKKMPNASDAQIREALYHTNPAMFGGYDYGFLQKMGELYKYAQPGMMNPGMLNPVMNPVGGMSLGGSSGLQYEPPWQRQQQEQMRMQQMIQHQNQMGAKLYAGGLGSRDPVAMALQQQRARELMLGERGRPRGRPSRQDPPLPANDIVNLDSD</sequence>
<feature type="compositionally biased region" description="Basic residues" evidence="9">
    <location>
        <begin position="505"/>
        <end position="528"/>
    </location>
</feature>
<evidence type="ECO:0000313" key="12">
    <source>
        <dbReference type="EMBL" id="CAH0727159.1"/>
    </source>
</evidence>
<organism evidence="12 13">
    <name type="scientific">Brenthis ino</name>
    <name type="common">lesser marbled fritillary</name>
    <dbReference type="NCBI Taxonomy" id="405034"/>
    <lineage>
        <taxon>Eukaryota</taxon>
        <taxon>Metazoa</taxon>
        <taxon>Ecdysozoa</taxon>
        <taxon>Arthropoda</taxon>
        <taxon>Hexapoda</taxon>
        <taxon>Insecta</taxon>
        <taxon>Pterygota</taxon>
        <taxon>Neoptera</taxon>
        <taxon>Endopterygota</taxon>
        <taxon>Lepidoptera</taxon>
        <taxon>Glossata</taxon>
        <taxon>Ditrysia</taxon>
        <taxon>Papilionoidea</taxon>
        <taxon>Nymphalidae</taxon>
        <taxon>Heliconiinae</taxon>
        <taxon>Argynnini</taxon>
        <taxon>Brenthis</taxon>
    </lineage>
</organism>
<feature type="compositionally biased region" description="Basic and acidic residues" evidence="9">
    <location>
        <begin position="155"/>
        <end position="171"/>
    </location>
</feature>
<proteinExistence type="inferred from homology"/>
<feature type="region of interest" description="Disordered" evidence="9">
    <location>
        <begin position="729"/>
        <end position="792"/>
    </location>
</feature>
<feature type="domain" description="Helicase ATP-binding" evidence="10">
    <location>
        <begin position="1235"/>
        <end position="1424"/>
    </location>
</feature>
<keyword evidence="4" id="KW-0378">Hydrolase</keyword>
<feature type="compositionally biased region" description="Basic and acidic residues" evidence="9">
    <location>
        <begin position="1021"/>
        <end position="1041"/>
    </location>
</feature>
<dbReference type="PROSITE" id="PS51192">
    <property type="entry name" value="HELICASE_ATP_BIND_1"/>
    <property type="match status" value="1"/>
</dbReference>
<feature type="region of interest" description="Disordered" evidence="9">
    <location>
        <begin position="155"/>
        <end position="176"/>
    </location>
</feature>
<feature type="compositionally biased region" description="Low complexity" evidence="9">
    <location>
        <begin position="759"/>
        <end position="774"/>
    </location>
</feature>
<feature type="compositionally biased region" description="Basic residues" evidence="9">
    <location>
        <begin position="1132"/>
        <end position="1142"/>
    </location>
</feature>
<keyword evidence="5" id="KW-0347">Helicase</keyword>
<dbReference type="InterPro" id="IPR001650">
    <property type="entry name" value="Helicase_C-like"/>
</dbReference>
<evidence type="ECO:0000313" key="13">
    <source>
        <dbReference type="Proteomes" id="UP000838878"/>
    </source>
</evidence>